<reference evidence="1 2" key="1">
    <citation type="submission" date="2014-04" db="EMBL/GenBank/DDBJ databases">
        <title>Characterization and application of a salt tolerant electro-active bacterium.</title>
        <authorList>
            <person name="Yang L."/>
            <person name="Wei S."/>
            <person name="Tay Q.X.M."/>
        </authorList>
    </citation>
    <scope>NUCLEOTIDE SEQUENCE [LARGE SCALE GENOMIC DNA]</scope>
    <source>
        <strain evidence="1 2">LY1</strain>
    </source>
</reference>
<name>A0A074L384_9BACT</name>
<dbReference type="RefSeq" id="WP_035069375.1">
    <property type="nucleotide sequence ID" value="NZ_JMIH01000010.1"/>
</dbReference>
<protein>
    <submittedName>
        <fullName evidence="1">Uncharacterized protein</fullName>
    </submittedName>
</protein>
<comment type="caution">
    <text evidence="1">The sequence shown here is derived from an EMBL/GenBank/DDBJ whole genome shotgun (WGS) entry which is preliminary data.</text>
</comment>
<gene>
    <name evidence="1" type="ORF">EL17_00485</name>
</gene>
<keyword evidence="2" id="KW-1185">Reference proteome</keyword>
<organism evidence="1 2">
    <name type="scientific">Anditalea andensis</name>
    <dbReference type="NCBI Taxonomy" id="1048983"/>
    <lineage>
        <taxon>Bacteria</taxon>
        <taxon>Pseudomonadati</taxon>
        <taxon>Bacteroidota</taxon>
        <taxon>Cytophagia</taxon>
        <taxon>Cytophagales</taxon>
        <taxon>Cytophagaceae</taxon>
        <taxon>Anditalea</taxon>
    </lineage>
</organism>
<evidence type="ECO:0000313" key="1">
    <source>
        <dbReference type="EMBL" id="KEO75604.1"/>
    </source>
</evidence>
<sequence>MDTHIVPHNVTAELLNSAGVPVTVLTPSTNYTLRVRATAGTCSVVGSGCNSGAAIIAFIIEYAAGCTIQGHQVPPNVVAMDTGSALNYTSNFTVTTNPPASFGGQVSVIIKGQGTEVGSCDRSISNNIKVYSNL</sequence>
<dbReference type="Proteomes" id="UP000027821">
    <property type="component" value="Unassembled WGS sequence"/>
</dbReference>
<evidence type="ECO:0000313" key="2">
    <source>
        <dbReference type="Proteomes" id="UP000027821"/>
    </source>
</evidence>
<dbReference type="AlphaFoldDB" id="A0A074L384"/>
<accession>A0A074L384</accession>
<dbReference type="EMBL" id="JMIH01000010">
    <property type="protein sequence ID" value="KEO75604.1"/>
    <property type="molecule type" value="Genomic_DNA"/>
</dbReference>
<proteinExistence type="predicted"/>